<evidence type="ECO:0000256" key="12">
    <source>
        <dbReference type="ARBA" id="ARBA00055042"/>
    </source>
</evidence>
<comment type="miscellaneous">
    <text evidence="13">The reaction proceeds by a bi uni uni bi ping pong mechanism.</text>
</comment>
<feature type="binding site" evidence="13">
    <location>
        <begin position="182"/>
        <end position="185"/>
    </location>
    <ligand>
        <name>ATP</name>
        <dbReference type="ChEBI" id="CHEBI:30616"/>
    </ligand>
</feature>
<keyword evidence="7 13" id="KW-0436">Ligase</keyword>
<dbReference type="GO" id="GO:0015940">
    <property type="term" value="P:pantothenate biosynthetic process"/>
    <property type="evidence" value="ECO:0007669"/>
    <property type="project" value="UniProtKB-UniRule"/>
</dbReference>
<evidence type="ECO:0000256" key="11">
    <source>
        <dbReference type="ARBA" id="ARBA00048258"/>
    </source>
</evidence>
<evidence type="ECO:0000256" key="13">
    <source>
        <dbReference type="HAMAP-Rule" id="MF_00158"/>
    </source>
</evidence>
<evidence type="ECO:0000256" key="2">
    <source>
        <dbReference type="ARBA" id="ARBA00004990"/>
    </source>
</evidence>
<dbReference type="PANTHER" id="PTHR21299">
    <property type="entry name" value="CYTIDYLATE KINASE/PANTOATE-BETA-ALANINE LIGASE"/>
    <property type="match status" value="1"/>
</dbReference>
<dbReference type="GO" id="GO:0005829">
    <property type="term" value="C:cytosol"/>
    <property type="evidence" value="ECO:0007669"/>
    <property type="project" value="TreeGrafter"/>
</dbReference>
<accession>A0A6V7RKS7</accession>
<dbReference type="Proteomes" id="UP000589351">
    <property type="component" value="Unassembled WGS sequence"/>
</dbReference>
<dbReference type="GO" id="GO:0005524">
    <property type="term" value="F:ATP binding"/>
    <property type="evidence" value="ECO:0007669"/>
    <property type="project" value="UniProtKB-KW"/>
</dbReference>
<keyword evidence="6 13" id="KW-0963">Cytoplasm</keyword>
<dbReference type="Gene3D" id="3.30.1300.10">
    <property type="entry name" value="Pantoate-beta-alanine ligase, C-terminal domain"/>
    <property type="match status" value="1"/>
</dbReference>
<comment type="caution">
    <text evidence="13">Lacks conserved residue(s) required for the propagation of feature annotation.</text>
</comment>
<keyword evidence="10 13" id="KW-0067">ATP-binding</keyword>
<feature type="binding site" evidence="13">
    <location>
        <position position="59"/>
    </location>
    <ligand>
        <name>(R)-pantoate</name>
        <dbReference type="ChEBI" id="CHEBI:15980"/>
    </ligand>
</feature>
<dbReference type="InterPro" id="IPR014729">
    <property type="entry name" value="Rossmann-like_a/b/a_fold"/>
</dbReference>
<organism evidence="14 15">
    <name type="scientific">Jeotgalicoccus meleagridis</name>
    <dbReference type="NCBI Taxonomy" id="2759181"/>
    <lineage>
        <taxon>Bacteria</taxon>
        <taxon>Bacillati</taxon>
        <taxon>Bacillota</taxon>
        <taxon>Bacilli</taxon>
        <taxon>Bacillales</taxon>
        <taxon>Staphylococcaceae</taxon>
        <taxon>Jeotgalicoccus</taxon>
    </lineage>
</organism>
<name>A0A6V7RKS7_9STAP</name>
<feature type="binding site" evidence="13">
    <location>
        <begin position="145"/>
        <end position="148"/>
    </location>
    <ligand>
        <name>ATP</name>
        <dbReference type="ChEBI" id="CHEBI:30616"/>
    </ligand>
</feature>
<dbReference type="FunFam" id="3.40.50.620:FF:000114">
    <property type="entry name" value="Pantothenate synthetase"/>
    <property type="match status" value="1"/>
</dbReference>
<dbReference type="HAMAP" id="MF_00158">
    <property type="entry name" value="PanC"/>
    <property type="match status" value="1"/>
</dbReference>
<keyword evidence="8 13" id="KW-0566">Pantothenate biosynthesis</keyword>
<evidence type="ECO:0000256" key="5">
    <source>
        <dbReference type="ARBA" id="ARBA00014155"/>
    </source>
</evidence>
<protein>
    <recommendedName>
        <fullName evidence="5 13">Pantothenate synthetase</fullName>
        <shortName evidence="13">PS</shortName>
        <ecNumber evidence="4 13">6.3.2.1</ecNumber>
    </recommendedName>
    <alternativeName>
        <fullName evidence="13">Pantoate--beta-alanine ligase</fullName>
    </alternativeName>
    <alternativeName>
        <fullName evidence="13">Pantoate-activating enzyme</fullName>
    </alternativeName>
</protein>
<comment type="caution">
    <text evidence="14">The sequence shown here is derived from an EMBL/GenBank/DDBJ whole genome shotgun (WGS) entry which is preliminary data.</text>
</comment>
<dbReference type="EC" id="6.3.2.1" evidence="4 13"/>
<dbReference type="InterPro" id="IPR042176">
    <property type="entry name" value="Pantoate_ligase_C"/>
</dbReference>
<evidence type="ECO:0000256" key="3">
    <source>
        <dbReference type="ARBA" id="ARBA00009256"/>
    </source>
</evidence>
<evidence type="ECO:0000313" key="15">
    <source>
        <dbReference type="Proteomes" id="UP000589351"/>
    </source>
</evidence>
<dbReference type="SUPFAM" id="SSF52374">
    <property type="entry name" value="Nucleotidylyl transferase"/>
    <property type="match status" value="1"/>
</dbReference>
<reference evidence="14 15" key="1">
    <citation type="submission" date="2020-07" db="EMBL/GenBank/DDBJ databases">
        <authorList>
            <person name="Criscuolo A."/>
        </authorList>
    </citation>
    <scope>NUCLEOTIDE SEQUENCE [LARGE SCALE GENOMIC DNA]</scope>
    <source>
        <strain evidence="14">CIP111649</strain>
    </source>
</reference>
<evidence type="ECO:0000256" key="1">
    <source>
        <dbReference type="ARBA" id="ARBA00004496"/>
    </source>
</evidence>
<dbReference type="Pfam" id="PF02569">
    <property type="entry name" value="Pantoate_ligase"/>
    <property type="match status" value="1"/>
</dbReference>
<keyword evidence="15" id="KW-1185">Reference proteome</keyword>
<sequence length="279" mass="31415">MQSTKSIQGTREILKNHKGKTIAMVPTMGYLHEGHGALIKAAKEKADFVVVSIFVNPLQFGPNEDFDSYPRDIDHDLAFCQKYGVDLVFHPDIEEMYPKDMEFTIRIKSMASILDGRKRPGHFEGVVTVIAKLFNIVQPDYAFFGEKDRQQLMIIKALVTDFNLPVEVFGVPTKREESGLAKSSRNVNLTETERAEAASIYQALNMASEHIVNGEDSPSKIASEIKIYIEQNTSAHIDDLAIYSADGLKEIDKIQEDVIIFIAVKFSKTRLIDNLYVKI</sequence>
<comment type="similarity">
    <text evidence="3 13">Belongs to the pantothenate synthetase family.</text>
</comment>
<dbReference type="PANTHER" id="PTHR21299:SF1">
    <property type="entry name" value="PANTOATE--BETA-ALANINE LIGASE"/>
    <property type="match status" value="1"/>
</dbReference>
<comment type="function">
    <text evidence="12 13">Catalyzes the condensation of pantoate with beta-alanine in an ATP-dependent reaction via a pantoyl-adenylate intermediate.</text>
</comment>
<feature type="active site" description="Proton donor" evidence="13">
    <location>
        <position position="35"/>
    </location>
</feature>
<evidence type="ECO:0000256" key="10">
    <source>
        <dbReference type="ARBA" id="ARBA00022840"/>
    </source>
</evidence>
<dbReference type="InterPro" id="IPR003721">
    <property type="entry name" value="Pantoate_ligase"/>
</dbReference>
<evidence type="ECO:0000256" key="4">
    <source>
        <dbReference type="ARBA" id="ARBA00012219"/>
    </source>
</evidence>
<comment type="pathway">
    <text evidence="2 13">Cofactor biosynthesis; (R)-pantothenate biosynthesis; (R)-pantothenate from (R)-pantoate and beta-alanine: step 1/1.</text>
</comment>
<dbReference type="AlphaFoldDB" id="A0A6V7RKS7"/>
<gene>
    <name evidence="13 14" type="primary">panC</name>
    <name evidence="14" type="ORF">JEODO184_01484</name>
</gene>
<evidence type="ECO:0000256" key="9">
    <source>
        <dbReference type="ARBA" id="ARBA00022741"/>
    </source>
</evidence>
<dbReference type="UniPathway" id="UPA00028">
    <property type="reaction ID" value="UER00005"/>
</dbReference>
<feature type="binding site" evidence="13">
    <location>
        <position position="151"/>
    </location>
    <ligand>
        <name>(R)-pantoate</name>
        <dbReference type="ChEBI" id="CHEBI:15980"/>
    </ligand>
</feature>
<comment type="subunit">
    <text evidence="13">Homodimer.</text>
</comment>
<comment type="subcellular location">
    <subcellularLocation>
        <location evidence="1 13">Cytoplasm</location>
    </subcellularLocation>
</comment>
<dbReference type="Gene3D" id="3.40.50.620">
    <property type="entry name" value="HUPs"/>
    <property type="match status" value="1"/>
</dbReference>
<evidence type="ECO:0000256" key="6">
    <source>
        <dbReference type="ARBA" id="ARBA00022490"/>
    </source>
</evidence>
<dbReference type="GO" id="GO:0004592">
    <property type="term" value="F:pantoate-beta-alanine ligase activity"/>
    <property type="evidence" value="ECO:0007669"/>
    <property type="project" value="UniProtKB-UniRule"/>
</dbReference>
<feature type="binding site" evidence="13">
    <location>
        <position position="59"/>
    </location>
    <ligand>
        <name>beta-alanine</name>
        <dbReference type="ChEBI" id="CHEBI:57966"/>
    </ligand>
</feature>
<evidence type="ECO:0000256" key="7">
    <source>
        <dbReference type="ARBA" id="ARBA00022598"/>
    </source>
</evidence>
<keyword evidence="9 13" id="KW-0547">Nucleotide-binding</keyword>
<dbReference type="NCBIfam" id="TIGR00125">
    <property type="entry name" value="cyt_tran_rel"/>
    <property type="match status" value="1"/>
</dbReference>
<feature type="binding site" evidence="13">
    <location>
        <begin position="28"/>
        <end position="35"/>
    </location>
    <ligand>
        <name>ATP</name>
        <dbReference type="ChEBI" id="CHEBI:30616"/>
    </ligand>
</feature>
<proteinExistence type="inferred from homology"/>
<dbReference type="NCBIfam" id="TIGR00018">
    <property type="entry name" value="panC"/>
    <property type="match status" value="1"/>
</dbReference>
<dbReference type="InterPro" id="IPR004821">
    <property type="entry name" value="Cyt_trans-like"/>
</dbReference>
<evidence type="ECO:0000256" key="8">
    <source>
        <dbReference type="ARBA" id="ARBA00022655"/>
    </source>
</evidence>
<evidence type="ECO:0000313" key="14">
    <source>
        <dbReference type="EMBL" id="CAD2078784.1"/>
    </source>
</evidence>
<comment type="catalytic activity">
    <reaction evidence="11 13">
        <text>(R)-pantoate + beta-alanine + ATP = (R)-pantothenate + AMP + diphosphate + H(+)</text>
        <dbReference type="Rhea" id="RHEA:10912"/>
        <dbReference type="ChEBI" id="CHEBI:15378"/>
        <dbReference type="ChEBI" id="CHEBI:15980"/>
        <dbReference type="ChEBI" id="CHEBI:29032"/>
        <dbReference type="ChEBI" id="CHEBI:30616"/>
        <dbReference type="ChEBI" id="CHEBI:33019"/>
        <dbReference type="ChEBI" id="CHEBI:57966"/>
        <dbReference type="ChEBI" id="CHEBI:456215"/>
        <dbReference type="EC" id="6.3.2.1"/>
    </reaction>
</comment>
<dbReference type="CDD" id="cd00560">
    <property type="entry name" value="PanC"/>
    <property type="match status" value="1"/>
</dbReference>
<dbReference type="EMBL" id="CAJEWD010000008">
    <property type="protein sequence ID" value="CAD2078784.1"/>
    <property type="molecule type" value="Genomic_DNA"/>
</dbReference>